<reference evidence="3" key="1">
    <citation type="submission" date="2017-01" db="EMBL/GenBank/DDBJ databases">
        <title>Komagataeibacter sp. MSKU9 whole genome sequencing project.</title>
        <authorList>
            <person name="Matsutani M."/>
            <person name="Naloka K."/>
            <person name="Theeragool G."/>
            <person name="Yakushi T."/>
            <person name="Matsushita K."/>
        </authorList>
    </citation>
    <scope>NUCLEOTIDE SEQUENCE [LARGE SCALE GENOMIC DNA]</scope>
    <source>
        <strain evidence="3">MSKU9</strain>
    </source>
</reference>
<comment type="caution">
    <text evidence="2">The sequence shown here is derived from an EMBL/GenBank/DDBJ whole genome shotgun (WGS) entry which is preliminary data.</text>
</comment>
<proteinExistence type="predicted"/>
<organism evidence="2 3">
    <name type="scientific">Komagataeibacter diospyri</name>
    <dbReference type="NCBI Taxonomy" id="1932662"/>
    <lineage>
        <taxon>Bacteria</taxon>
        <taxon>Pseudomonadati</taxon>
        <taxon>Pseudomonadota</taxon>
        <taxon>Alphaproteobacteria</taxon>
        <taxon>Acetobacterales</taxon>
        <taxon>Acetobacteraceae</taxon>
        <taxon>Komagataeibacter</taxon>
    </lineage>
</organism>
<evidence type="ECO:0000256" key="1">
    <source>
        <dbReference type="SAM" id="Phobius"/>
    </source>
</evidence>
<dbReference type="EMBL" id="BDLU01000070">
    <property type="protein sequence ID" value="GCE85127.1"/>
    <property type="molecule type" value="Genomic_DNA"/>
</dbReference>
<keyword evidence="1" id="KW-1133">Transmembrane helix</keyword>
<feature type="transmembrane region" description="Helical" evidence="1">
    <location>
        <begin position="12"/>
        <end position="35"/>
    </location>
</feature>
<evidence type="ECO:0000313" key="2">
    <source>
        <dbReference type="EMBL" id="GCE85127.1"/>
    </source>
</evidence>
<keyword evidence="3" id="KW-1185">Reference proteome</keyword>
<accession>A0A4P5NXI8</accession>
<gene>
    <name evidence="2" type="ORF">MSKU9_3268</name>
</gene>
<sequence length="36" mass="3988">MPPLPDNHLTRFLGMALLGAMLLGVMFWAFTIIAMP</sequence>
<evidence type="ECO:0000313" key="3">
    <source>
        <dbReference type="Proteomes" id="UP000315095"/>
    </source>
</evidence>
<name>A0A4P5NXI8_9PROT</name>
<dbReference type="AlphaFoldDB" id="A0A4P5NXI8"/>
<keyword evidence="1" id="KW-0812">Transmembrane</keyword>
<keyword evidence="1" id="KW-0472">Membrane</keyword>
<protein>
    <submittedName>
        <fullName evidence="2">Uncharacterized protein</fullName>
    </submittedName>
</protein>
<dbReference type="Proteomes" id="UP000315095">
    <property type="component" value="Unassembled WGS sequence"/>
</dbReference>